<sequence>MSLKLKFKDKLNTKGSSTDALLKKLKSLHTELASLDQDSIDTSSLDTVRKDLISSSILLHKDRGVKAYAACCLSDILRCYAPDAPYTQSQLRDIFQFFFTQLASGFKSPDCPYYNQYFHLLECLATVKSVVLICDLPNAEEIMTKVFKDFFALIRRASFSKKVELFMGDVLAAIIDESTGIPSSVLETLLAQFVDKNARPDQAAYTLAVRVCNETSAKLQRHVSSYFTDIILHHTPSSSHLDDGDDEDEDEDGGGKPDSSTKINESEILTAHTLIKRLYFSCPNLLLSVIPQLEEELQAENIILRGIATTTVGEMICGVGNPHFSSSSSNPNASNAASTSTLGPSAPTSAGTDLIKNFPSTFHQWLLRRNDKSSIIRLKWVESSRGLYVLPSIPSLTTPYSSTSSSQDLRDMISQSYLSKLLDPDDKVRAAVCRVFKTLDYETVVHHVEEKVLREGVGGRLADRKHQVRIEAAISLGRVFSLAYPEIENNDPIAIEKFSWIPNELLSVLGSITDARAEIEQVLADYIFPLPSASSTAANTTNTTSTANTNSTTIKEAFNKSSGKSTRSSRSTAKEKETPVTDDTATATIDAASGSGSGSGSGSEEIDPVAWTDRLLTTMRYLTPKSLQALLSISGLKSTRPTIYDVFVDACLEVHGGDGLGGGSRKQDGEEDNQSREDREEMAKRRLKGVIVHLAQTFPDPGKAREDLQIFAQEAGTEVGRKIGRVIKQVGDVEKCELKGLVKATNEFHRRLETLVSSSSSSSSSLTNTMTILFRRASLRLVNKSSIPTFLKRVAAVSSSGRKSSIAPSSRYSLTNKEKPTKTNLAAKHAQMLLELVGKWCPGMFKDGEVFERLVEALGVIEGESGESDDDDGDVEGVNERLVDVALQALAGVVMLGEKEKEVKGKGKGKGRENGRGMSKGKGADGWDGVELDRRVINRVKKFTLGSNYRHAKFAARVLAFSSSSSSRSGDDMDVDENCLNVVGIISETLQDVTSDRLVAHIAALGQFAKFCPDAFEAKSEVITSFLVKDLLMVPIAAGEDYETEDGDAEEEWVDDGNLSDNTRAKILALKCLRLRSMAHSGDEKALEIAKPVLKMLATVLDGNGSLVMGGSMEVEEEVKVLARMRLQAAVSLAHLSTVETYANALAPRFLRLALTVQDSCFEVRMKFLTKLIGLLQTRKLPARYNVIPFLTVHDPEDDVRNMASSYISASMKRLPAALRVQSIELIFVRLLHTLAHHPDFATTKDELVDIAKYVQFYLDLVLNNENLSLLYHLASKGKTVRDSEGQTFSENLYVMCELAQELIKNRAQQHSWNIPSYPGKLKLPSDILKPHPNAEIANKVVKQTYLPAEATSWLAAISAPAKEKKERKAPVKRKATTTTATNGHAPKRARKKRRQSAHTDDDEDEDRGTSDVDMTDANAQASSAGEEEVPKQERAKNQAQARAKRREARAKRAETPASSDA</sequence>
<dbReference type="GO" id="GO:0007064">
    <property type="term" value="P:mitotic sister chromatid cohesion"/>
    <property type="evidence" value="ECO:0007669"/>
    <property type="project" value="InterPro"/>
</dbReference>
<dbReference type="InterPro" id="IPR039776">
    <property type="entry name" value="Pds5"/>
</dbReference>
<name>A0A4S8MUY8_DENBC</name>
<dbReference type="CDD" id="cd19953">
    <property type="entry name" value="PDS5"/>
    <property type="match status" value="1"/>
</dbReference>
<feature type="region of interest" description="Disordered" evidence="6">
    <location>
        <begin position="237"/>
        <end position="263"/>
    </location>
</feature>
<evidence type="ECO:0008006" key="9">
    <source>
        <dbReference type="Google" id="ProtNLM"/>
    </source>
</evidence>
<feature type="compositionally biased region" description="Basic residues" evidence="6">
    <location>
        <begin position="1386"/>
        <end position="1397"/>
    </location>
</feature>
<feature type="compositionally biased region" description="Basic and acidic residues" evidence="6">
    <location>
        <begin position="665"/>
        <end position="682"/>
    </location>
</feature>
<evidence type="ECO:0000256" key="5">
    <source>
        <dbReference type="ARBA" id="ARBA00023306"/>
    </source>
</evidence>
<keyword evidence="2" id="KW-0132">Cell division</keyword>
<organism evidence="7 8">
    <name type="scientific">Dendrothele bispora (strain CBS 962.96)</name>
    <dbReference type="NCBI Taxonomy" id="1314807"/>
    <lineage>
        <taxon>Eukaryota</taxon>
        <taxon>Fungi</taxon>
        <taxon>Dikarya</taxon>
        <taxon>Basidiomycota</taxon>
        <taxon>Agaricomycotina</taxon>
        <taxon>Agaricomycetes</taxon>
        <taxon>Agaricomycetidae</taxon>
        <taxon>Agaricales</taxon>
        <taxon>Agaricales incertae sedis</taxon>
        <taxon>Dendrothele</taxon>
    </lineage>
</organism>
<dbReference type="GO" id="GO:0005634">
    <property type="term" value="C:nucleus"/>
    <property type="evidence" value="ECO:0007669"/>
    <property type="project" value="UniProtKB-SubCell"/>
</dbReference>
<feature type="region of interest" description="Disordered" evidence="6">
    <location>
        <begin position="535"/>
        <end position="606"/>
    </location>
</feature>
<reference evidence="7 8" key="1">
    <citation type="journal article" date="2019" name="Nat. Ecol. Evol.">
        <title>Megaphylogeny resolves global patterns of mushroom evolution.</title>
        <authorList>
            <person name="Varga T."/>
            <person name="Krizsan K."/>
            <person name="Foldi C."/>
            <person name="Dima B."/>
            <person name="Sanchez-Garcia M."/>
            <person name="Sanchez-Ramirez S."/>
            <person name="Szollosi G.J."/>
            <person name="Szarkandi J.G."/>
            <person name="Papp V."/>
            <person name="Albert L."/>
            <person name="Andreopoulos W."/>
            <person name="Angelini C."/>
            <person name="Antonin V."/>
            <person name="Barry K.W."/>
            <person name="Bougher N.L."/>
            <person name="Buchanan P."/>
            <person name="Buyck B."/>
            <person name="Bense V."/>
            <person name="Catcheside P."/>
            <person name="Chovatia M."/>
            <person name="Cooper J."/>
            <person name="Damon W."/>
            <person name="Desjardin D."/>
            <person name="Finy P."/>
            <person name="Geml J."/>
            <person name="Haridas S."/>
            <person name="Hughes K."/>
            <person name="Justo A."/>
            <person name="Karasinski D."/>
            <person name="Kautmanova I."/>
            <person name="Kiss B."/>
            <person name="Kocsube S."/>
            <person name="Kotiranta H."/>
            <person name="LaButti K.M."/>
            <person name="Lechner B.E."/>
            <person name="Liimatainen K."/>
            <person name="Lipzen A."/>
            <person name="Lukacs Z."/>
            <person name="Mihaltcheva S."/>
            <person name="Morgado L.N."/>
            <person name="Niskanen T."/>
            <person name="Noordeloos M.E."/>
            <person name="Ohm R.A."/>
            <person name="Ortiz-Santana B."/>
            <person name="Ovrebo C."/>
            <person name="Racz N."/>
            <person name="Riley R."/>
            <person name="Savchenko A."/>
            <person name="Shiryaev A."/>
            <person name="Soop K."/>
            <person name="Spirin V."/>
            <person name="Szebenyi C."/>
            <person name="Tomsovsky M."/>
            <person name="Tulloss R.E."/>
            <person name="Uehling J."/>
            <person name="Grigoriev I.V."/>
            <person name="Vagvolgyi C."/>
            <person name="Papp T."/>
            <person name="Martin F.M."/>
            <person name="Miettinen O."/>
            <person name="Hibbett D.S."/>
            <person name="Nagy L.G."/>
        </authorList>
    </citation>
    <scope>NUCLEOTIDE SEQUENCE [LARGE SCALE GENOMIC DNA]</scope>
    <source>
        <strain evidence="7 8">CBS 962.96</strain>
    </source>
</reference>
<evidence type="ECO:0000313" key="7">
    <source>
        <dbReference type="EMBL" id="THV07080.1"/>
    </source>
</evidence>
<dbReference type="GO" id="GO:0000785">
    <property type="term" value="C:chromatin"/>
    <property type="evidence" value="ECO:0007669"/>
    <property type="project" value="TreeGrafter"/>
</dbReference>
<evidence type="ECO:0000256" key="1">
    <source>
        <dbReference type="ARBA" id="ARBA00004123"/>
    </source>
</evidence>
<protein>
    <recommendedName>
        <fullName evidence="9">ARM repeat-containing protein</fullName>
    </recommendedName>
</protein>
<feature type="compositionally biased region" description="Acidic residues" evidence="6">
    <location>
        <begin position="243"/>
        <end position="252"/>
    </location>
</feature>
<dbReference type="Pfam" id="PF20168">
    <property type="entry name" value="PDS5"/>
    <property type="match status" value="1"/>
</dbReference>
<dbReference type="GO" id="GO:0051301">
    <property type="term" value="P:cell division"/>
    <property type="evidence" value="ECO:0007669"/>
    <property type="project" value="UniProtKB-KW"/>
</dbReference>
<accession>A0A4S8MUY8</accession>
<feature type="compositionally biased region" description="Low complexity" evidence="6">
    <location>
        <begin position="535"/>
        <end position="553"/>
    </location>
</feature>
<comment type="subcellular location">
    <subcellularLocation>
        <location evidence="1">Nucleus</location>
    </subcellularLocation>
</comment>
<keyword evidence="4" id="KW-0539">Nucleus</keyword>
<feature type="region of interest" description="Disordered" evidence="6">
    <location>
        <begin position="324"/>
        <end position="348"/>
    </location>
</feature>
<dbReference type="PANTHER" id="PTHR12663:SF0">
    <property type="entry name" value="PRECOCIOUS DISSOCIATION OF SISTERS 5, ISOFORM A"/>
    <property type="match status" value="1"/>
</dbReference>
<evidence type="ECO:0000313" key="8">
    <source>
        <dbReference type="Proteomes" id="UP000297245"/>
    </source>
</evidence>
<feature type="region of interest" description="Disordered" evidence="6">
    <location>
        <begin position="658"/>
        <end position="682"/>
    </location>
</feature>
<dbReference type="OrthoDB" id="200660at2759"/>
<feature type="region of interest" description="Disordered" evidence="6">
    <location>
        <begin position="1361"/>
        <end position="1462"/>
    </location>
</feature>
<feature type="region of interest" description="Disordered" evidence="6">
    <location>
        <begin position="902"/>
        <end position="924"/>
    </location>
</feature>
<dbReference type="GO" id="GO:0006281">
    <property type="term" value="P:DNA repair"/>
    <property type="evidence" value="ECO:0007669"/>
    <property type="project" value="TreeGrafter"/>
</dbReference>
<feature type="compositionally biased region" description="Low complexity" evidence="6">
    <location>
        <begin position="581"/>
        <end position="594"/>
    </location>
</feature>
<dbReference type="SUPFAM" id="SSF48371">
    <property type="entry name" value="ARM repeat"/>
    <property type="match status" value="1"/>
</dbReference>
<keyword evidence="3" id="KW-0498">Mitosis</keyword>
<evidence type="ECO:0000256" key="4">
    <source>
        <dbReference type="ARBA" id="ARBA00023242"/>
    </source>
</evidence>
<dbReference type="EMBL" id="ML179039">
    <property type="protein sequence ID" value="THV07080.1"/>
    <property type="molecule type" value="Genomic_DNA"/>
</dbReference>
<dbReference type="PANTHER" id="PTHR12663">
    <property type="entry name" value="ANDROGEN INDUCED INHIBITOR OF PROLIFERATION AS3 / PDS5-RELATED"/>
    <property type="match status" value="1"/>
</dbReference>
<feature type="compositionally biased region" description="Basic and acidic residues" evidence="6">
    <location>
        <begin position="902"/>
        <end position="915"/>
    </location>
</feature>
<evidence type="ECO:0000256" key="6">
    <source>
        <dbReference type="SAM" id="MobiDB-lite"/>
    </source>
</evidence>
<dbReference type="InterPro" id="IPR016024">
    <property type="entry name" value="ARM-type_fold"/>
</dbReference>
<keyword evidence="8" id="KW-1185">Reference proteome</keyword>
<gene>
    <name evidence="7" type="ORF">K435DRAFT_772803</name>
</gene>
<proteinExistence type="predicted"/>
<feature type="compositionally biased region" description="Low complexity" evidence="6">
    <location>
        <begin position="560"/>
        <end position="571"/>
    </location>
</feature>
<evidence type="ECO:0000256" key="3">
    <source>
        <dbReference type="ARBA" id="ARBA00022776"/>
    </source>
</evidence>
<keyword evidence="5" id="KW-0131">Cell cycle</keyword>
<dbReference type="Proteomes" id="UP000297245">
    <property type="component" value="Unassembled WGS sequence"/>
</dbReference>
<evidence type="ECO:0000256" key="2">
    <source>
        <dbReference type="ARBA" id="ARBA00022618"/>
    </source>
</evidence>
<feature type="compositionally biased region" description="Low complexity" evidence="6">
    <location>
        <begin position="325"/>
        <end position="341"/>
    </location>
</feature>